<evidence type="ECO:0000256" key="5">
    <source>
        <dbReference type="ARBA" id="ARBA00023180"/>
    </source>
</evidence>
<keyword evidence="3" id="KW-0645">Protease</keyword>
<dbReference type="PANTHER" id="PTHR11802">
    <property type="entry name" value="SERINE PROTEASE FAMILY S10 SERINE CARBOXYPEPTIDASE"/>
    <property type="match status" value="1"/>
</dbReference>
<keyword evidence="4" id="KW-0378">Hydrolase</keyword>
<sequence>MVTLINSTLVSPPTGISNAIHDGSLIYVKDSGICETTPGVHQVSGYINVSKDTYLWFWFFEARKSPDTAPLTIWMNGGPGCSAMMGLFQENGPCQVDASGKTTELNPYSWNNVTNMLYIDVPVGSGFSYGADRKDTVRGSAKQTWTAFQMLFESQEFSRFRDRRLIFATESFGARLGPAFIRYFNSQNDRIDKGEINAHKVVFTSILMNNGKHDLFTQMDSLARFAAHAPGYGRLQNHTVVHKMRHALEKPDGCLDSLRRCEYDGGNSTTCKKAYVFCTRHVLSRAIKNRSSTDLTRNDTDPTFPPPYYLDYIRSPGVMAKIGATSKYDQCNHRVKSAFIASGDAARSGLGDLAELADKKFPILIWVGDYDIKCNWIGVHDSMVSMNWYGNQTLNSTHYSTITVGNKAVAEAKVVHNFSFVRVYKAGHALPAYQPEAAQAIFEEFVQKENLFSMLAGTRGHHGAHKHTRKMRRGW</sequence>
<proteinExistence type="inferred from homology"/>
<evidence type="ECO:0000256" key="3">
    <source>
        <dbReference type="ARBA" id="ARBA00022670"/>
    </source>
</evidence>
<evidence type="ECO:0000313" key="6">
    <source>
        <dbReference type="EMBL" id="KAF9449182.1"/>
    </source>
</evidence>
<dbReference type="Gene3D" id="3.40.50.1820">
    <property type="entry name" value="alpha/beta hydrolase"/>
    <property type="match status" value="1"/>
</dbReference>
<gene>
    <name evidence="6" type="ORF">P691DRAFT_728366</name>
</gene>
<dbReference type="GO" id="GO:0000324">
    <property type="term" value="C:fungal-type vacuole"/>
    <property type="evidence" value="ECO:0007669"/>
    <property type="project" value="TreeGrafter"/>
</dbReference>
<dbReference type="SUPFAM" id="SSF53474">
    <property type="entry name" value="alpha/beta-Hydrolases"/>
    <property type="match status" value="1"/>
</dbReference>
<dbReference type="OrthoDB" id="443318at2759"/>
<dbReference type="Gene3D" id="1.10.287.410">
    <property type="match status" value="1"/>
</dbReference>
<evidence type="ECO:0000256" key="2">
    <source>
        <dbReference type="ARBA" id="ARBA00022645"/>
    </source>
</evidence>
<keyword evidence="2" id="KW-0121">Carboxypeptidase</keyword>
<dbReference type="Pfam" id="PF00450">
    <property type="entry name" value="Peptidase_S10"/>
    <property type="match status" value="1"/>
</dbReference>
<keyword evidence="5" id="KW-0325">Glycoprotein</keyword>
<name>A0A9P6C2P9_9AGAR</name>
<organism evidence="6 7">
    <name type="scientific">Macrolepiota fuliginosa MF-IS2</name>
    <dbReference type="NCBI Taxonomy" id="1400762"/>
    <lineage>
        <taxon>Eukaryota</taxon>
        <taxon>Fungi</taxon>
        <taxon>Dikarya</taxon>
        <taxon>Basidiomycota</taxon>
        <taxon>Agaricomycotina</taxon>
        <taxon>Agaricomycetes</taxon>
        <taxon>Agaricomycetidae</taxon>
        <taxon>Agaricales</taxon>
        <taxon>Agaricineae</taxon>
        <taxon>Agaricaceae</taxon>
        <taxon>Macrolepiota</taxon>
    </lineage>
</organism>
<accession>A0A9P6C2P9</accession>
<keyword evidence="7" id="KW-1185">Reference proteome</keyword>
<dbReference type="AlphaFoldDB" id="A0A9P6C2P9"/>
<dbReference type="GO" id="GO:0004185">
    <property type="term" value="F:serine-type carboxypeptidase activity"/>
    <property type="evidence" value="ECO:0007669"/>
    <property type="project" value="InterPro"/>
</dbReference>
<dbReference type="PANTHER" id="PTHR11802:SF64">
    <property type="entry name" value="CARBOXYPEPTIDASE"/>
    <property type="match status" value="1"/>
</dbReference>
<dbReference type="EMBL" id="MU151138">
    <property type="protein sequence ID" value="KAF9449182.1"/>
    <property type="molecule type" value="Genomic_DNA"/>
</dbReference>
<comment type="caution">
    <text evidence="6">The sequence shown here is derived from an EMBL/GenBank/DDBJ whole genome shotgun (WGS) entry which is preliminary data.</text>
</comment>
<dbReference type="InterPro" id="IPR029058">
    <property type="entry name" value="AB_hydrolase_fold"/>
</dbReference>
<dbReference type="GO" id="GO:0006508">
    <property type="term" value="P:proteolysis"/>
    <property type="evidence" value="ECO:0007669"/>
    <property type="project" value="UniProtKB-KW"/>
</dbReference>
<evidence type="ECO:0000256" key="1">
    <source>
        <dbReference type="ARBA" id="ARBA00009431"/>
    </source>
</evidence>
<reference evidence="6" key="1">
    <citation type="submission" date="2020-11" db="EMBL/GenBank/DDBJ databases">
        <authorList>
            <consortium name="DOE Joint Genome Institute"/>
            <person name="Ahrendt S."/>
            <person name="Riley R."/>
            <person name="Andreopoulos W."/>
            <person name="Labutti K."/>
            <person name="Pangilinan J."/>
            <person name="Ruiz-Duenas F.J."/>
            <person name="Barrasa J.M."/>
            <person name="Sanchez-Garcia M."/>
            <person name="Camarero S."/>
            <person name="Miyauchi S."/>
            <person name="Serrano A."/>
            <person name="Linde D."/>
            <person name="Babiker R."/>
            <person name="Drula E."/>
            <person name="Ayuso-Fernandez I."/>
            <person name="Pacheco R."/>
            <person name="Padilla G."/>
            <person name="Ferreira P."/>
            <person name="Barriuso J."/>
            <person name="Kellner H."/>
            <person name="Castanera R."/>
            <person name="Alfaro M."/>
            <person name="Ramirez L."/>
            <person name="Pisabarro A.G."/>
            <person name="Kuo A."/>
            <person name="Tritt A."/>
            <person name="Lipzen A."/>
            <person name="He G."/>
            <person name="Yan M."/>
            <person name="Ng V."/>
            <person name="Cullen D."/>
            <person name="Martin F."/>
            <person name="Rosso M.-N."/>
            <person name="Henrissat B."/>
            <person name="Hibbett D."/>
            <person name="Martinez A.T."/>
            <person name="Grigoriev I.V."/>
        </authorList>
    </citation>
    <scope>NUCLEOTIDE SEQUENCE</scope>
    <source>
        <strain evidence="6">MF-IS2</strain>
    </source>
</reference>
<dbReference type="PRINTS" id="PR00724">
    <property type="entry name" value="CRBOXYPTASEC"/>
</dbReference>
<evidence type="ECO:0000256" key="4">
    <source>
        <dbReference type="ARBA" id="ARBA00022801"/>
    </source>
</evidence>
<evidence type="ECO:0000313" key="7">
    <source>
        <dbReference type="Proteomes" id="UP000807342"/>
    </source>
</evidence>
<dbReference type="Proteomes" id="UP000807342">
    <property type="component" value="Unassembled WGS sequence"/>
</dbReference>
<comment type="similarity">
    <text evidence="1">Belongs to the peptidase S10 family.</text>
</comment>
<protein>
    <submittedName>
        <fullName evidence="6">Alpha/beta-hydrolase</fullName>
    </submittedName>
</protein>
<dbReference type="InterPro" id="IPR001563">
    <property type="entry name" value="Peptidase_S10"/>
</dbReference>